<feature type="region of interest" description="Disordered" evidence="1">
    <location>
        <begin position="108"/>
        <end position="127"/>
    </location>
</feature>
<dbReference type="EMBL" id="OZ075112">
    <property type="protein sequence ID" value="CAL4968237.1"/>
    <property type="molecule type" value="Genomic_DNA"/>
</dbReference>
<reference evidence="2 3" key="2">
    <citation type="submission" date="2024-10" db="EMBL/GenBank/DDBJ databases">
        <authorList>
            <person name="Ryan C."/>
        </authorList>
    </citation>
    <scope>NUCLEOTIDE SEQUENCE [LARGE SCALE GENOMIC DNA]</scope>
</reference>
<reference evidence="3" key="1">
    <citation type="submission" date="2024-06" db="EMBL/GenBank/DDBJ databases">
        <authorList>
            <person name="Ryan C."/>
        </authorList>
    </citation>
    <scope>NUCLEOTIDE SEQUENCE [LARGE SCALE GENOMIC DNA]</scope>
</reference>
<feature type="region of interest" description="Disordered" evidence="1">
    <location>
        <begin position="1"/>
        <end position="68"/>
    </location>
</feature>
<feature type="compositionally biased region" description="Polar residues" evidence="1">
    <location>
        <begin position="7"/>
        <end position="18"/>
    </location>
</feature>
<proteinExistence type="predicted"/>
<feature type="region of interest" description="Disordered" evidence="1">
    <location>
        <begin position="140"/>
        <end position="177"/>
    </location>
</feature>
<sequence length="739" mass="82457">MDRLQRRNPSSRPHSTSMKPPRHPRGTTIQHPPASRPLPEPSSPDGRQRKKVRFAHEGEGGSHHIGGRHVANIREVAKNKPQVCDAKTAEYKFFKKLCEQSGLSTRSYKHPHQSIDPKISKQKQGSHNVTTLRKFSVHGNTVCYDDPPSTPAKNEEIPSEQVNVQSSHSEYDDKDTPQFSPHGCLPSVHVLTPIAQTSFDVTGTSGNIDREPVSGQIFSEKRSKLLKIAAKTVSMGSAELFQRRSEFVGDILQRLGAKNIIRKHEGSMRHRKIDSREAPAIPKGQFDNLLDYRRRDCYPSTTLRRTGTNSSSNASDDACEFMALPWGHNQGLPSSIDWRNDLPRGDSKARECMALPWVCVNDMSSSDWKRGIAHNQVSNLLLENVEPYIHRRPASANELSLNVQTASNDQHGWSPMLSVKLTESFRDRLSFPYQIEEQHHTAPYAILNTSWQPDYHSSTKQCISSSVGLEREDPRESGPFDNSDARFSTRFDQLSAKSATSSLLDSGNEILENNDFRYISNSSYVNQSNNMVFSANTGCLNSMFSNPEHPYELGAESLHDSAVGISCLHGLEEKHSREVELSDNSDRLLQVLDQLHVKFTPSKFSNDEFRIQDDHLLRYITSCTPEGSSSILPLDANDSGLNSAQPCKLDWNSLHGSSTELWSSVHQLQSHADWRAMLGCIPNGNTCSDLVEGHHSLMLVQGNLKNDILGTTDLSFFGSRSALDNIGEAPMLSSDGITW</sequence>
<protein>
    <submittedName>
        <fullName evidence="2">Uncharacterized protein</fullName>
    </submittedName>
</protein>
<organism evidence="2 3">
    <name type="scientific">Urochloa decumbens</name>
    <dbReference type="NCBI Taxonomy" id="240449"/>
    <lineage>
        <taxon>Eukaryota</taxon>
        <taxon>Viridiplantae</taxon>
        <taxon>Streptophyta</taxon>
        <taxon>Embryophyta</taxon>
        <taxon>Tracheophyta</taxon>
        <taxon>Spermatophyta</taxon>
        <taxon>Magnoliopsida</taxon>
        <taxon>Liliopsida</taxon>
        <taxon>Poales</taxon>
        <taxon>Poaceae</taxon>
        <taxon>PACMAD clade</taxon>
        <taxon>Panicoideae</taxon>
        <taxon>Panicodae</taxon>
        <taxon>Paniceae</taxon>
        <taxon>Melinidinae</taxon>
        <taxon>Urochloa</taxon>
    </lineage>
</organism>
<feature type="compositionally biased region" description="Basic and acidic residues" evidence="1">
    <location>
        <begin position="469"/>
        <end position="484"/>
    </location>
</feature>
<name>A0ABC9A0Z2_9POAL</name>
<evidence type="ECO:0000256" key="1">
    <source>
        <dbReference type="SAM" id="MobiDB-lite"/>
    </source>
</evidence>
<accession>A0ABC9A0Z2</accession>
<keyword evidence="3" id="KW-1185">Reference proteome</keyword>
<dbReference type="Proteomes" id="UP001497457">
    <property type="component" value="Chromosome 2b"/>
</dbReference>
<evidence type="ECO:0000313" key="2">
    <source>
        <dbReference type="EMBL" id="CAL4968237.1"/>
    </source>
</evidence>
<gene>
    <name evidence="2" type="ORF">URODEC1_LOCUS48899</name>
</gene>
<dbReference type="AlphaFoldDB" id="A0ABC9A0Z2"/>
<feature type="region of interest" description="Disordered" evidence="1">
    <location>
        <begin position="462"/>
        <end position="484"/>
    </location>
</feature>
<evidence type="ECO:0000313" key="3">
    <source>
        <dbReference type="Proteomes" id="UP001497457"/>
    </source>
</evidence>